<evidence type="ECO:0000256" key="1">
    <source>
        <dbReference type="ARBA" id="ARBA00010092"/>
    </source>
</evidence>
<protein>
    <recommendedName>
        <fullName evidence="7">(4-O-methyl)-D-glucuronate--lignin esterase</fullName>
        <ecNumber evidence="7">3.1.1.117</ecNumber>
    </recommendedName>
</protein>
<comment type="caution">
    <text evidence="10">The sequence shown here is derived from an EMBL/GenBank/DDBJ whole genome shotgun (WGS) entry which is preliminary data.</text>
</comment>
<dbReference type="Pfam" id="PF22244">
    <property type="entry name" value="GCE_fung"/>
    <property type="match status" value="1"/>
</dbReference>
<evidence type="ECO:0000256" key="6">
    <source>
        <dbReference type="ARBA" id="ARBA00024511"/>
    </source>
</evidence>
<dbReference type="Proteomes" id="UP001390339">
    <property type="component" value="Unassembled WGS sequence"/>
</dbReference>
<evidence type="ECO:0000313" key="11">
    <source>
        <dbReference type="Proteomes" id="UP001390339"/>
    </source>
</evidence>
<organism evidence="10 11">
    <name type="scientific">Apiospora arundinis</name>
    <dbReference type="NCBI Taxonomy" id="335852"/>
    <lineage>
        <taxon>Eukaryota</taxon>
        <taxon>Fungi</taxon>
        <taxon>Dikarya</taxon>
        <taxon>Ascomycota</taxon>
        <taxon>Pezizomycotina</taxon>
        <taxon>Sordariomycetes</taxon>
        <taxon>Xylariomycetidae</taxon>
        <taxon>Amphisphaeriales</taxon>
        <taxon>Apiosporaceae</taxon>
        <taxon>Apiospora</taxon>
    </lineage>
</organism>
<keyword evidence="2" id="KW-0719">Serine esterase</keyword>
<feature type="chain" id="PRO_5046734439" description="(4-O-methyl)-D-glucuronate--lignin esterase" evidence="8">
    <location>
        <begin position="19"/>
        <end position="404"/>
    </location>
</feature>
<evidence type="ECO:0000256" key="4">
    <source>
        <dbReference type="ARBA" id="ARBA00022801"/>
    </source>
</evidence>
<dbReference type="SUPFAM" id="SSF53474">
    <property type="entry name" value="alpha/beta-Hydrolases"/>
    <property type="match status" value="1"/>
</dbReference>
<name>A0ABR2HP84_9PEZI</name>
<keyword evidence="11" id="KW-1185">Reference proteome</keyword>
<sequence length="404" mass="42094">MTRNLLMTAALMGTTALALPSPAAEELLVERQSANCTVSGNYPTVNVAKLPDPFTFASGTKVATKADWVCRQQEISKIMQQYELGDLPPPPDKVEATLSGNTMSVKITVGSNTATISSNIKKPSGGGASAGGPAIVTIGGSSLPIPGTVGTVSFGNDAFAQQNGGNSRGVGTFYNLFGKSHSAGALTAWAWGVGRLIDGLEQLGAAKTGIDPTKLGVTGCSRNGKGAFVVGALNERIALTLPQESGSGGAACWRVSDSQKQKGANIQTASQIVGENVWFSPRFNQHTSKTSSIPEDHHMLAGLVAPRGLFVMENDIDWLGPVSTTACMRAGRLIYTALGAPEAMGFDLTGGHGHCQFPSASRANLDAYINKYLLGTGTPPNNLEKSPSNVNMADWVDWTPPTLT</sequence>
<feature type="signal peptide" evidence="8">
    <location>
        <begin position="1"/>
        <end position="18"/>
    </location>
</feature>
<evidence type="ECO:0000256" key="8">
    <source>
        <dbReference type="SAM" id="SignalP"/>
    </source>
</evidence>
<proteinExistence type="inferred from homology"/>
<evidence type="ECO:0000256" key="2">
    <source>
        <dbReference type="ARBA" id="ARBA00022487"/>
    </source>
</evidence>
<evidence type="ECO:0000256" key="5">
    <source>
        <dbReference type="ARBA" id="ARBA00023185"/>
    </source>
</evidence>
<dbReference type="Gene3D" id="3.40.50.1820">
    <property type="entry name" value="alpha/beta hydrolase"/>
    <property type="match status" value="1"/>
</dbReference>
<gene>
    <name evidence="10" type="ORF">PGQ11_013399</name>
</gene>
<evidence type="ECO:0000259" key="9">
    <source>
        <dbReference type="Pfam" id="PF22244"/>
    </source>
</evidence>
<comment type="similarity">
    <text evidence="1">Belongs to the carbohydrate esterase 15 (CE15) family.</text>
</comment>
<keyword evidence="5" id="KW-0439">Lignin degradation</keyword>
<keyword evidence="3 8" id="KW-0732">Signal</keyword>
<dbReference type="EC" id="3.1.1.117" evidence="7"/>
<dbReference type="InterPro" id="IPR029058">
    <property type="entry name" value="AB_hydrolase_fold"/>
</dbReference>
<evidence type="ECO:0000256" key="7">
    <source>
        <dbReference type="ARBA" id="ARBA00026105"/>
    </source>
</evidence>
<evidence type="ECO:0000256" key="3">
    <source>
        <dbReference type="ARBA" id="ARBA00022729"/>
    </source>
</evidence>
<accession>A0ABR2HP84</accession>
<comment type="catalytic activity">
    <reaction evidence="6">
        <text>a 4-O-methyl-alpha-D-glucuronosyl ester derivative + H2O = 4-O-methyl-alpha-D-glucuronate derivative + an alcohol + H(+)</text>
        <dbReference type="Rhea" id="RHEA:67452"/>
        <dbReference type="ChEBI" id="CHEBI:15377"/>
        <dbReference type="ChEBI" id="CHEBI:15378"/>
        <dbReference type="ChEBI" id="CHEBI:30879"/>
        <dbReference type="ChEBI" id="CHEBI:171667"/>
        <dbReference type="ChEBI" id="CHEBI:171668"/>
        <dbReference type="EC" id="3.1.1.117"/>
    </reaction>
    <physiologicalReaction direction="left-to-right" evidence="6">
        <dbReference type="Rhea" id="RHEA:67453"/>
    </physiologicalReaction>
</comment>
<reference evidence="10 11" key="1">
    <citation type="journal article" date="2024" name="IMA Fungus">
        <title>Apiospora arundinis, a panoply of carbohydrate-active enzymes and secondary metabolites.</title>
        <authorList>
            <person name="Sorensen T."/>
            <person name="Petersen C."/>
            <person name="Muurmann A.T."/>
            <person name="Christiansen J.V."/>
            <person name="Brundto M.L."/>
            <person name="Overgaard C.K."/>
            <person name="Boysen A.T."/>
            <person name="Wollenberg R.D."/>
            <person name="Larsen T.O."/>
            <person name="Sorensen J.L."/>
            <person name="Nielsen K.L."/>
            <person name="Sondergaard T.E."/>
        </authorList>
    </citation>
    <scope>NUCLEOTIDE SEQUENCE [LARGE SCALE GENOMIC DNA]</scope>
    <source>
        <strain evidence="10 11">AAU 773</strain>
    </source>
</reference>
<evidence type="ECO:0000313" key="10">
    <source>
        <dbReference type="EMBL" id="KAK8850920.1"/>
    </source>
</evidence>
<dbReference type="InterPro" id="IPR054579">
    <property type="entry name" value="GCE-like_dom"/>
</dbReference>
<dbReference type="EMBL" id="JAPCWZ010000009">
    <property type="protein sequence ID" value="KAK8850920.1"/>
    <property type="molecule type" value="Genomic_DNA"/>
</dbReference>
<feature type="domain" description="4-O-methyl-glucuronoyl methylesterase-like" evidence="9">
    <location>
        <begin position="105"/>
        <end position="339"/>
    </location>
</feature>
<keyword evidence="4" id="KW-0378">Hydrolase</keyword>